<feature type="transmembrane region" description="Helical" evidence="1">
    <location>
        <begin position="67"/>
        <end position="89"/>
    </location>
</feature>
<feature type="transmembrane region" description="Helical" evidence="1">
    <location>
        <begin position="12"/>
        <end position="36"/>
    </location>
</feature>
<comment type="caution">
    <text evidence="2">The sequence shown here is derived from an EMBL/GenBank/DDBJ whole genome shotgun (WGS) entry which is preliminary data.</text>
</comment>
<feature type="non-terminal residue" evidence="2">
    <location>
        <position position="1"/>
    </location>
</feature>
<protein>
    <submittedName>
        <fullName evidence="2">Uncharacterized protein</fullName>
    </submittedName>
</protein>
<dbReference type="OrthoDB" id="8031334at2759"/>
<keyword evidence="1" id="KW-1133">Transmembrane helix</keyword>
<name>A0A0L0CA37_LUCCU</name>
<evidence type="ECO:0000313" key="3">
    <source>
        <dbReference type="Proteomes" id="UP000037069"/>
    </source>
</evidence>
<sequence length="151" mass="16972">ILYKMVFETLTIKSILLILNSLNIVRAIIEIILTLFNSDPNSFLFMNYITMLISGICCAAAVMESFLILQISANIFLSEIIATVVLWVYTEDLSLHLYTLFVLILHGIITGVAYYMAERMQMSKINNLISKYTGVAAIPLNPPPHVRSDVI</sequence>
<feature type="transmembrane region" description="Helical" evidence="1">
    <location>
        <begin position="42"/>
        <end position="62"/>
    </location>
</feature>
<dbReference type="Proteomes" id="UP000037069">
    <property type="component" value="Unassembled WGS sequence"/>
</dbReference>
<dbReference type="EMBL" id="JRES01000678">
    <property type="protein sequence ID" value="KNC29293.1"/>
    <property type="molecule type" value="Genomic_DNA"/>
</dbReference>
<keyword evidence="1" id="KW-0472">Membrane</keyword>
<accession>A0A0L0CA37</accession>
<dbReference type="AlphaFoldDB" id="A0A0L0CA37"/>
<keyword evidence="3" id="KW-1185">Reference proteome</keyword>
<organism evidence="2 3">
    <name type="scientific">Lucilia cuprina</name>
    <name type="common">Green bottle fly</name>
    <name type="synonym">Australian sheep blowfly</name>
    <dbReference type="NCBI Taxonomy" id="7375"/>
    <lineage>
        <taxon>Eukaryota</taxon>
        <taxon>Metazoa</taxon>
        <taxon>Ecdysozoa</taxon>
        <taxon>Arthropoda</taxon>
        <taxon>Hexapoda</taxon>
        <taxon>Insecta</taxon>
        <taxon>Pterygota</taxon>
        <taxon>Neoptera</taxon>
        <taxon>Endopterygota</taxon>
        <taxon>Diptera</taxon>
        <taxon>Brachycera</taxon>
        <taxon>Muscomorpha</taxon>
        <taxon>Oestroidea</taxon>
        <taxon>Calliphoridae</taxon>
        <taxon>Luciliinae</taxon>
        <taxon>Lucilia</taxon>
    </lineage>
</organism>
<evidence type="ECO:0000256" key="1">
    <source>
        <dbReference type="SAM" id="Phobius"/>
    </source>
</evidence>
<proteinExistence type="predicted"/>
<gene>
    <name evidence="2" type="ORF">FF38_02370</name>
</gene>
<reference evidence="2 3" key="1">
    <citation type="journal article" date="2015" name="Nat. Commun.">
        <title>Lucilia cuprina genome unlocks parasitic fly biology to underpin future interventions.</title>
        <authorList>
            <person name="Anstead C.A."/>
            <person name="Korhonen P.K."/>
            <person name="Young N.D."/>
            <person name="Hall R.S."/>
            <person name="Jex A.R."/>
            <person name="Murali S.C."/>
            <person name="Hughes D.S."/>
            <person name="Lee S.F."/>
            <person name="Perry T."/>
            <person name="Stroehlein A.J."/>
            <person name="Ansell B.R."/>
            <person name="Breugelmans B."/>
            <person name="Hofmann A."/>
            <person name="Qu J."/>
            <person name="Dugan S."/>
            <person name="Lee S.L."/>
            <person name="Chao H."/>
            <person name="Dinh H."/>
            <person name="Han Y."/>
            <person name="Doddapaneni H.V."/>
            <person name="Worley K.C."/>
            <person name="Muzny D.M."/>
            <person name="Ioannidis P."/>
            <person name="Waterhouse R.M."/>
            <person name="Zdobnov E.M."/>
            <person name="James P.J."/>
            <person name="Bagnall N.H."/>
            <person name="Kotze A.C."/>
            <person name="Gibbs R.A."/>
            <person name="Richards S."/>
            <person name="Batterham P."/>
            <person name="Gasser R.B."/>
        </authorList>
    </citation>
    <scope>NUCLEOTIDE SEQUENCE [LARGE SCALE GENOMIC DNA]</scope>
    <source>
        <strain evidence="2 3">LS</strain>
        <tissue evidence="2">Full body</tissue>
    </source>
</reference>
<keyword evidence="1" id="KW-0812">Transmembrane</keyword>
<feature type="transmembrane region" description="Helical" evidence="1">
    <location>
        <begin position="95"/>
        <end position="117"/>
    </location>
</feature>
<evidence type="ECO:0000313" key="2">
    <source>
        <dbReference type="EMBL" id="KNC29293.1"/>
    </source>
</evidence>